<protein>
    <submittedName>
        <fullName evidence="1">Uncharacterized protein</fullName>
    </submittedName>
</protein>
<dbReference type="OrthoDB" id="3799620at2759"/>
<comment type="caution">
    <text evidence="1">The sequence shown here is derived from an EMBL/GenBank/DDBJ whole genome shotgun (WGS) entry which is preliminary data.</text>
</comment>
<dbReference type="AlphaFoldDB" id="A0A163DBM5"/>
<dbReference type="Proteomes" id="UP000076837">
    <property type="component" value="Unassembled WGS sequence"/>
</dbReference>
<proteinExistence type="predicted"/>
<organism evidence="1 2">
    <name type="scientific">Didymella rabiei</name>
    <name type="common">Chickpea ascochyta blight fungus</name>
    <name type="synonym">Mycosphaerella rabiei</name>
    <dbReference type="NCBI Taxonomy" id="5454"/>
    <lineage>
        <taxon>Eukaryota</taxon>
        <taxon>Fungi</taxon>
        <taxon>Dikarya</taxon>
        <taxon>Ascomycota</taxon>
        <taxon>Pezizomycotina</taxon>
        <taxon>Dothideomycetes</taxon>
        <taxon>Pleosporomycetidae</taxon>
        <taxon>Pleosporales</taxon>
        <taxon>Pleosporineae</taxon>
        <taxon>Didymellaceae</taxon>
        <taxon>Ascochyta</taxon>
    </lineage>
</organism>
<keyword evidence="2" id="KW-1185">Reference proteome</keyword>
<dbReference type="EMBL" id="JYNV01000200">
    <property type="protein sequence ID" value="KZM23053.1"/>
    <property type="molecule type" value="Genomic_DNA"/>
</dbReference>
<evidence type="ECO:0000313" key="1">
    <source>
        <dbReference type="EMBL" id="KZM23053.1"/>
    </source>
</evidence>
<evidence type="ECO:0000313" key="2">
    <source>
        <dbReference type="Proteomes" id="UP000076837"/>
    </source>
</evidence>
<gene>
    <name evidence="1" type="ORF">ST47_g5679</name>
</gene>
<name>A0A163DBM5_DIDRA</name>
<accession>A0A163DBM5</accession>
<sequence>MPTSFLDLPRELRDQIYDSLWIATPKISLLDHPSMGRIVACYKSLLTPETALPTWLLTNKQVLAEATAQMIRHGTWVVRLRSEYDEQRVGAVLSPFLARRLTVTLTHPLEGPRPRWPHVVSEATLRPSKENVACLARVMSQISSTNNAQDVRLVLELVREEPDARIDLSPLEVASCMKPGLKKLEVVVMREQIYRMYSAEFVEAVGAEVKRVGNNIMGNDEDPSVCGFFQNRGLMYTFEHPAEMELCRVDSGLGGMAY</sequence>
<reference evidence="1 2" key="1">
    <citation type="journal article" date="2016" name="Sci. Rep.">
        <title>Draft genome sequencing and secretome analysis of fungal phytopathogen Ascochyta rabiei provides insight into the necrotrophic effector repertoire.</title>
        <authorList>
            <person name="Verma S."/>
            <person name="Gazara R.K."/>
            <person name="Nizam S."/>
            <person name="Parween S."/>
            <person name="Chattopadhyay D."/>
            <person name="Verma P.K."/>
        </authorList>
    </citation>
    <scope>NUCLEOTIDE SEQUENCE [LARGE SCALE GENOMIC DNA]</scope>
    <source>
        <strain evidence="1 2">ArDII</strain>
    </source>
</reference>